<gene>
    <name evidence="2" type="ORF">M0R45_008731</name>
</gene>
<feature type="region of interest" description="Disordered" evidence="1">
    <location>
        <begin position="1"/>
        <end position="40"/>
    </location>
</feature>
<name>A0AAW1Y5W7_RUBAR</name>
<evidence type="ECO:0000313" key="2">
    <source>
        <dbReference type="EMBL" id="KAK9943112.1"/>
    </source>
</evidence>
<keyword evidence="3" id="KW-1185">Reference proteome</keyword>
<dbReference type="AlphaFoldDB" id="A0AAW1Y5W7"/>
<dbReference type="Proteomes" id="UP001457282">
    <property type="component" value="Unassembled WGS sequence"/>
</dbReference>
<evidence type="ECO:0000313" key="3">
    <source>
        <dbReference type="Proteomes" id="UP001457282"/>
    </source>
</evidence>
<protein>
    <submittedName>
        <fullName evidence="2">Uncharacterized protein</fullName>
    </submittedName>
</protein>
<sequence>MGDIEQLGSEQTGQMRLGRRQGSSDSDKEERRRRERGGEAAGVAVRLCNRTGHGLGSKDGATVRVREQRCGSGEMAGVLGFFRDWQRKGAEVMMIVINWIGCRLGFVVRERLLEFMAEAVVNWVCFAGD</sequence>
<evidence type="ECO:0000256" key="1">
    <source>
        <dbReference type="SAM" id="MobiDB-lite"/>
    </source>
</evidence>
<dbReference type="EMBL" id="JBEDUW010000002">
    <property type="protein sequence ID" value="KAK9943112.1"/>
    <property type="molecule type" value="Genomic_DNA"/>
</dbReference>
<reference evidence="2 3" key="1">
    <citation type="journal article" date="2023" name="G3 (Bethesda)">
        <title>A chromosome-length genome assembly and annotation of blackberry (Rubus argutus, cv. 'Hillquist').</title>
        <authorList>
            <person name="Bruna T."/>
            <person name="Aryal R."/>
            <person name="Dudchenko O."/>
            <person name="Sargent D.J."/>
            <person name="Mead D."/>
            <person name="Buti M."/>
            <person name="Cavallini A."/>
            <person name="Hytonen T."/>
            <person name="Andres J."/>
            <person name="Pham M."/>
            <person name="Weisz D."/>
            <person name="Mascagni F."/>
            <person name="Usai G."/>
            <person name="Natali L."/>
            <person name="Bassil N."/>
            <person name="Fernandez G.E."/>
            <person name="Lomsadze A."/>
            <person name="Armour M."/>
            <person name="Olukolu B."/>
            <person name="Poorten T."/>
            <person name="Britton C."/>
            <person name="Davik J."/>
            <person name="Ashrafi H."/>
            <person name="Aiden E.L."/>
            <person name="Borodovsky M."/>
            <person name="Worthington M."/>
        </authorList>
    </citation>
    <scope>NUCLEOTIDE SEQUENCE [LARGE SCALE GENOMIC DNA]</scope>
    <source>
        <strain evidence="2">PI 553951</strain>
    </source>
</reference>
<accession>A0AAW1Y5W7</accession>
<feature type="compositionally biased region" description="Basic and acidic residues" evidence="1">
    <location>
        <begin position="25"/>
        <end position="38"/>
    </location>
</feature>
<organism evidence="2 3">
    <name type="scientific">Rubus argutus</name>
    <name type="common">Southern blackberry</name>
    <dbReference type="NCBI Taxonomy" id="59490"/>
    <lineage>
        <taxon>Eukaryota</taxon>
        <taxon>Viridiplantae</taxon>
        <taxon>Streptophyta</taxon>
        <taxon>Embryophyta</taxon>
        <taxon>Tracheophyta</taxon>
        <taxon>Spermatophyta</taxon>
        <taxon>Magnoliopsida</taxon>
        <taxon>eudicotyledons</taxon>
        <taxon>Gunneridae</taxon>
        <taxon>Pentapetalae</taxon>
        <taxon>rosids</taxon>
        <taxon>fabids</taxon>
        <taxon>Rosales</taxon>
        <taxon>Rosaceae</taxon>
        <taxon>Rosoideae</taxon>
        <taxon>Rosoideae incertae sedis</taxon>
        <taxon>Rubus</taxon>
    </lineage>
</organism>
<comment type="caution">
    <text evidence="2">The sequence shown here is derived from an EMBL/GenBank/DDBJ whole genome shotgun (WGS) entry which is preliminary data.</text>
</comment>
<proteinExistence type="predicted"/>